<evidence type="ECO:0000256" key="3">
    <source>
        <dbReference type="ARBA" id="ARBA00022692"/>
    </source>
</evidence>
<evidence type="ECO:0000259" key="8">
    <source>
        <dbReference type="Pfam" id="PF01618"/>
    </source>
</evidence>
<dbReference type="GO" id="GO:0005886">
    <property type="term" value="C:plasma membrane"/>
    <property type="evidence" value="ECO:0007669"/>
    <property type="project" value="UniProtKB-SubCell"/>
</dbReference>
<feature type="transmembrane region" description="Helical" evidence="7">
    <location>
        <begin position="117"/>
        <end position="139"/>
    </location>
</feature>
<organism evidence="10 11">
    <name type="scientific">Parerythrobacter jejuensis</name>
    <dbReference type="NCBI Taxonomy" id="795812"/>
    <lineage>
        <taxon>Bacteria</taxon>
        <taxon>Pseudomonadati</taxon>
        <taxon>Pseudomonadota</taxon>
        <taxon>Alphaproteobacteria</taxon>
        <taxon>Sphingomonadales</taxon>
        <taxon>Erythrobacteraceae</taxon>
        <taxon>Parerythrobacter</taxon>
    </lineage>
</organism>
<keyword evidence="2" id="KW-1003">Cell membrane</keyword>
<dbReference type="Proteomes" id="UP000446786">
    <property type="component" value="Unassembled WGS sequence"/>
</dbReference>
<protein>
    <submittedName>
        <fullName evidence="10">Chemotaxis protein MotA</fullName>
    </submittedName>
</protein>
<comment type="caution">
    <text evidence="10">The sequence shown here is derived from an EMBL/GenBank/DDBJ whole genome shotgun (WGS) entry which is preliminary data.</text>
</comment>
<dbReference type="Pfam" id="PF01618">
    <property type="entry name" value="MotA_ExbB"/>
    <property type="match status" value="1"/>
</dbReference>
<dbReference type="EMBL" id="WTYE01000001">
    <property type="protein sequence ID" value="MXP30592.1"/>
    <property type="molecule type" value="Genomic_DNA"/>
</dbReference>
<dbReference type="InterPro" id="IPR002898">
    <property type="entry name" value="MotA_ExbB_proton_chnl"/>
</dbReference>
<dbReference type="GO" id="GO:0015031">
    <property type="term" value="P:protein transport"/>
    <property type="evidence" value="ECO:0007669"/>
    <property type="project" value="UniProtKB-KW"/>
</dbReference>
<proteinExistence type="inferred from homology"/>
<evidence type="ECO:0000256" key="2">
    <source>
        <dbReference type="ARBA" id="ARBA00022475"/>
    </source>
</evidence>
<keyword evidence="11" id="KW-1185">Reference proteome</keyword>
<evidence type="ECO:0000256" key="1">
    <source>
        <dbReference type="ARBA" id="ARBA00004651"/>
    </source>
</evidence>
<evidence type="ECO:0000313" key="10">
    <source>
        <dbReference type="EMBL" id="MXP33352.1"/>
    </source>
</evidence>
<keyword evidence="6" id="KW-0653">Protein transport</keyword>
<dbReference type="EMBL" id="WTYE01000001">
    <property type="protein sequence ID" value="MXP33352.1"/>
    <property type="molecule type" value="Genomic_DNA"/>
</dbReference>
<keyword evidence="4 7" id="KW-1133">Transmembrane helix</keyword>
<gene>
    <name evidence="9" type="ORF">GRI94_02010</name>
    <name evidence="10" type="ORF">GRI94_16100</name>
</gene>
<dbReference type="PANTHER" id="PTHR30433">
    <property type="entry name" value="CHEMOTAXIS PROTEIN MOTA"/>
    <property type="match status" value="1"/>
</dbReference>
<sequence length="218" mass="23539">MDAQLLIDPVSAGFVATGTIVVALARTGWRDSRETARQLGALVTRKFDLSEQRAELAGQVEQMRRDGVIRVHAAAVSDQELRDATAAMIRQRSTTALLDQHRQHVAKRTLRRETAIAALEQAGELAPVLGLAGTLIALSQLPGSELAGGGDVMASVSTAVVSTFYGLMFAHLLFHPLAAAIARRGRKEEEDREELVQWMAQQLEPACPPRSTVESHAA</sequence>
<dbReference type="InterPro" id="IPR047055">
    <property type="entry name" value="MotA-like"/>
</dbReference>
<dbReference type="GO" id="GO:0071978">
    <property type="term" value="P:bacterial-type flagellum-dependent swarming motility"/>
    <property type="evidence" value="ECO:0007669"/>
    <property type="project" value="InterPro"/>
</dbReference>
<feature type="transmembrane region" description="Helical" evidence="7">
    <location>
        <begin position="159"/>
        <end position="182"/>
    </location>
</feature>
<evidence type="ECO:0000256" key="6">
    <source>
        <dbReference type="RuleBase" id="RU004057"/>
    </source>
</evidence>
<comment type="similarity">
    <text evidence="6">Belongs to the exbB/tolQ family.</text>
</comment>
<reference evidence="10 11" key="1">
    <citation type="submission" date="2019-12" db="EMBL/GenBank/DDBJ databases">
        <title>Genomic-based taxomic classification of the family Erythrobacteraceae.</title>
        <authorList>
            <person name="Xu L."/>
        </authorList>
    </citation>
    <scope>NUCLEOTIDE SEQUENCE [LARGE SCALE GENOMIC DNA]</scope>
    <source>
        <strain evidence="10 11">JCM 16677</strain>
    </source>
</reference>
<keyword evidence="5 7" id="KW-0472">Membrane</keyword>
<feature type="transmembrane region" description="Helical" evidence="7">
    <location>
        <begin position="6"/>
        <end position="25"/>
    </location>
</feature>
<evidence type="ECO:0000313" key="9">
    <source>
        <dbReference type="EMBL" id="MXP30592.1"/>
    </source>
</evidence>
<keyword evidence="3 7" id="KW-0812">Transmembrane</keyword>
<evidence type="ECO:0000256" key="5">
    <source>
        <dbReference type="ARBA" id="ARBA00023136"/>
    </source>
</evidence>
<dbReference type="GO" id="GO:0006935">
    <property type="term" value="P:chemotaxis"/>
    <property type="evidence" value="ECO:0007669"/>
    <property type="project" value="InterPro"/>
</dbReference>
<accession>A0A845AR46</accession>
<dbReference type="AlphaFoldDB" id="A0A845AR46"/>
<evidence type="ECO:0000256" key="7">
    <source>
        <dbReference type="SAM" id="Phobius"/>
    </source>
</evidence>
<evidence type="ECO:0000313" key="11">
    <source>
        <dbReference type="Proteomes" id="UP000446786"/>
    </source>
</evidence>
<feature type="domain" description="MotA/TolQ/ExbB proton channel" evidence="8">
    <location>
        <begin position="88"/>
        <end position="193"/>
    </location>
</feature>
<dbReference type="RefSeq" id="WP_160778122.1">
    <property type="nucleotide sequence ID" value="NZ_BAAAZF010000001.1"/>
</dbReference>
<keyword evidence="6" id="KW-0813">Transport</keyword>
<name>A0A845AR46_9SPHN</name>
<comment type="subcellular location">
    <subcellularLocation>
        <location evidence="1">Cell membrane</location>
        <topology evidence="1">Multi-pass membrane protein</topology>
    </subcellularLocation>
    <subcellularLocation>
        <location evidence="6">Membrane</location>
        <topology evidence="6">Multi-pass membrane protein</topology>
    </subcellularLocation>
</comment>
<dbReference type="OrthoDB" id="9806929at2"/>
<evidence type="ECO:0000256" key="4">
    <source>
        <dbReference type="ARBA" id="ARBA00022989"/>
    </source>
</evidence>